<accession>A0A2P6MWL2</accession>
<keyword evidence="3" id="KW-1185">Reference proteome</keyword>
<evidence type="ECO:0000313" key="2">
    <source>
        <dbReference type="EMBL" id="PRP76104.1"/>
    </source>
</evidence>
<feature type="chain" id="PRO_5015111765" evidence="1">
    <location>
        <begin position="34"/>
        <end position="258"/>
    </location>
</feature>
<organism evidence="2 3">
    <name type="scientific">Planoprotostelium fungivorum</name>
    <dbReference type="NCBI Taxonomy" id="1890364"/>
    <lineage>
        <taxon>Eukaryota</taxon>
        <taxon>Amoebozoa</taxon>
        <taxon>Evosea</taxon>
        <taxon>Variosea</taxon>
        <taxon>Cavosteliida</taxon>
        <taxon>Cavosteliaceae</taxon>
        <taxon>Planoprotostelium</taxon>
    </lineage>
</organism>
<sequence>VITLGHLLCYNNWWSVRLLLCLSHVLWHGRVESLTFSSSHGCYWFHNLLLTSSSSRNSDSNRTDCCAQQLTSLTNWKTWRKVSENSATKKHIQCTFIEKEHLGFLWFEIILYKQRLIELFGSCVVTIHHKEADYTPIGVVYFGKGKSLPNCHNCKRLVNISSWTAQSITTYKRRPKHDPHKNNKISVKSATLVCVYEIIEDRPIHLLVRLGLANNQAILRIMTIQLQMFSANKIFQDAARFNKEDLTHKLSLASASRL</sequence>
<dbReference type="AlphaFoldDB" id="A0A2P6MWL2"/>
<keyword evidence="1" id="KW-0732">Signal</keyword>
<gene>
    <name evidence="2" type="ORF">PROFUN_15433</name>
</gene>
<dbReference type="Proteomes" id="UP000241769">
    <property type="component" value="Unassembled WGS sequence"/>
</dbReference>
<reference evidence="2 3" key="1">
    <citation type="journal article" date="2018" name="Genome Biol. Evol.">
        <title>Multiple Roots of Fruiting Body Formation in Amoebozoa.</title>
        <authorList>
            <person name="Hillmann F."/>
            <person name="Forbes G."/>
            <person name="Novohradska S."/>
            <person name="Ferling I."/>
            <person name="Riege K."/>
            <person name="Groth M."/>
            <person name="Westermann M."/>
            <person name="Marz M."/>
            <person name="Spaller T."/>
            <person name="Winckler T."/>
            <person name="Schaap P."/>
            <person name="Glockner G."/>
        </authorList>
    </citation>
    <scope>NUCLEOTIDE SEQUENCE [LARGE SCALE GENOMIC DNA]</scope>
    <source>
        <strain evidence="2 3">Jena</strain>
    </source>
</reference>
<dbReference type="InParanoid" id="A0A2P6MWL2"/>
<protein>
    <submittedName>
        <fullName evidence="2">Uncharacterized protein</fullName>
    </submittedName>
</protein>
<feature type="signal peptide" evidence="1">
    <location>
        <begin position="1"/>
        <end position="33"/>
    </location>
</feature>
<feature type="non-terminal residue" evidence="2">
    <location>
        <position position="1"/>
    </location>
</feature>
<evidence type="ECO:0000256" key="1">
    <source>
        <dbReference type="SAM" id="SignalP"/>
    </source>
</evidence>
<comment type="caution">
    <text evidence="2">The sequence shown here is derived from an EMBL/GenBank/DDBJ whole genome shotgun (WGS) entry which is preliminary data.</text>
</comment>
<evidence type="ECO:0000313" key="3">
    <source>
        <dbReference type="Proteomes" id="UP000241769"/>
    </source>
</evidence>
<name>A0A2P6MWL2_9EUKA</name>
<proteinExistence type="predicted"/>
<dbReference type="EMBL" id="MDYQ01000351">
    <property type="protein sequence ID" value="PRP76104.1"/>
    <property type="molecule type" value="Genomic_DNA"/>
</dbReference>